<dbReference type="EMBL" id="JBHRYB010000001">
    <property type="protein sequence ID" value="MFC3678953.1"/>
    <property type="molecule type" value="Genomic_DNA"/>
</dbReference>
<dbReference type="PROSITE" id="PS51257">
    <property type="entry name" value="PROKAR_LIPOPROTEIN"/>
    <property type="match status" value="1"/>
</dbReference>
<keyword evidence="1" id="KW-0732">Signal</keyword>
<organism evidence="2 3">
    <name type="scientific">Bacterioplanoides pacificum</name>
    <dbReference type="NCBI Taxonomy" id="1171596"/>
    <lineage>
        <taxon>Bacteria</taxon>
        <taxon>Pseudomonadati</taxon>
        <taxon>Pseudomonadota</taxon>
        <taxon>Gammaproteobacteria</taxon>
        <taxon>Oceanospirillales</taxon>
        <taxon>Oceanospirillaceae</taxon>
        <taxon>Bacterioplanoides</taxon>
    </lineage>
</organism>
<evidence type="ECO:0000313" key="2">
    <source>
        <dbReference type="EMBL" id="MFC3678953.1"/>
    </source>
</evidence>
<reference evidence="3" key="1">
    <citation type="journal article" date="2019" name="Int. J. Syst. Evol. Microbiol.">
        <title>The Global Catalogue of Microorganisms (GCM) 10K type strain sequencing project: providing services to taxonomists for standard genome sequencing and annotation.</title>
        <authorList>
            <consortium name="The Broad Institute Genomics Platform"/>
            <consortium name="The Broad Institute Genome Sequencing Center for Infectious Disease"/>
            <person name="Wu L."/>
            <person name="Ma J."/>
        </authorList>
    </citation>
    <scope>NUCLEOTIDE SEQUENCE [LARGE SCALE GENOMIC DNA]</scope>
    <source>
        <strain evidence="3">KCTC 42424</strain>
    </source>
</reference>
<feature type="chain" id="PRO_5046712861" description="Lipoprotein" evidence="1">
    <location>
        <begin position="25"/>
        <end position="111"/>
    </location>
</feature>
<comment type="caution">
    <text evidence="2">The sequence shown here is derived from an EMBL/GenBank/DDBJ whole genome shotgun (WGS) entry which is preliminary data.</text>
</comment>
<sequence>MMQGRRFNIRHSWLLLLISLSGCAYYPAVTQSQSYAQECRMLTRQLTLDATVINVRDCGDTAESCLVLMVGIPAATLVVSGSVVLLGNTLHWLEYHGHCEQGFVRQTLLDV</sequence>
<protein>
    <recommendedName>
        <fullName evidence="4">Lipoprotein</fullName>
    </recommendedName>
</protein>
<dbReference type="Proteomes" id="UP001595722">
    <property type="component" value="Unassembled WGS sequence"/>
</dbReference>
<feature type="signal peptide" evidence="1">
    <location>
        <begin position="1"/>
        <end position="24"/>
    </location>
</feature>
<keyword evidence="3" id="KW-1185">Reference proteome</keyword>
<evidence type="ECO:0000313" key="3">
    <source>
        <dbReference type="Proteomes" id="UP001595722"/>
    </source>
</evidence>
<evidence type="ECO:0008006" key="4">
    <source>
        <dbReference type="Google" id="ProtNLM"/>
    </source>
</evidence>
<gene>
    <name evidence="2" type="ORF">ACFOMG_02345</name>
</gene>
<proteinExistence type="predicted"/>
<name>A0ABV7VPQ3_9GAMM</name>
<evidence type="ECO:0000256" key="1">
    <source>
        <dbReference type="SAM" id="SignalP"/>
    </source>
</evidence>
<dbReference type="RefSeq" id="WP_376864524.1">
    <property type="nucleotide sequence ID" value="NZ_JBHRYB010000001.1"/>
</dbReference>
<accession>A0ABV7VPQ3</accession>